<dbReference type="EMBL" id="JAPDGR010000639">
    <property type="protein sequence ID" value="KAJ2988518.1"/>
    <property type="molecule type" value="Genomic_DNA"/>
</dbReference>
<gene>
    <name evidence="1" type="ORF">NUW58_g3933</name>
</gene>
<name>A0ACC1PAB3_9PEZI</name>
<organism evidence="1 2">
    <name type="scientific">Xylaria curta</name>
    <dbReference type="NCBI Taxonomy" id="42375"/>
    <lineage>
        <taxon>Eukaryota</taxon>
        <taxon>Fungi</taxon>
        <taxon>Dikarya</taxon>
        <taxon>Ascomycota</taxon>
        <taxon>Pezizomycotina</taxon>
        <taxon>Sordariomycetes</taxon>
        <taxon>Xylariomycetidae</taxon>
        <taxon>Xylariales</taxon>
        <taxon>Xylariaceae</taxon>
        <taxon>Xylaria</taxon>
    </lineage>
</organism>
<keyword evidence="2" id="KW-1185">Reference proteome</keyword>
<comment type="caution">
    <text evidence="1">The sequence shown here is derived from an EMBL/GenBank/DDBJ whole genome shotgun (WGS) entry which is preliminary data.</text>
</comment>
<protein>
    <submittedName>
        <fullName evidence="1">Uncharacterized protein</fullName>
    </submittedName>
</protein>
<accession>A0ACC1PAB3</accession>
<reference evidence="1" key="1">
    <citation type="submission" date="2022-10" db="EMBL/GenBank/DDBJ databases">
        <title>Genome Sequence of Xylaria curta.</title>
        <authorList>
            <person name="Buettner E."/>
        </authorList>
    </citation>
    <scope>NUCLEOTIDE SEQUENCE</scope>
    <source>
        <strain evidence="1">Babe10</strain>
    </source>
</reference>
<proteinExistence type="predicted"/>
<evidence type="ECO:0000313" key="1">
    <source>
        <dbReference type="EMBL" id="KAJ2988518.1"/>
    </source>
</evidence>
<sequence>MKPEIAAVILAAGALAAPSDKAPRKAAAACSSAVKLDASTNVWKNYKLHANSFYRKEVQAALEQISDSSLKSKAAKVADVGSFLWLGKRAHDNNNNDGDDNDGDDNDDDDENDTAESCLHETPSGLKQAKALCTVARASYTPRRRR</sequence>
<evidence type="ECO:0000313" key="2">
    <source>
        <dbReference type="Proteomes" id="UP001143856"/>
    </source>
</evidence>
<dbReference type="Proteomes" id="UP001143856">
    <property type="component" value="Unassembled WGS sequence"/>
</dbReference>